<dbReference type="KEGG" id="hro:HELRODRAFT_70378"/>
<dbReference type="NCBIfam" id="TIGR01130">
    <property type="entry name" value="ER_PDI_fam"/>
    <property type="match status" value="1"/>
</dbReference>
<dbReference type="OMA" id="QLANKFE"/>
<dbReference type="CTD" id="20214456"/>
<feature type="domain" description="Thioredoxin" evidence="14">
    <location>
        <begin position="3"/>
        <end position="129"/>
    </location>
</feature>
<dbReference type="GO" id="GO:0034976">
    <property type="term" value="P:response to endoplasmic reticulum stress"/>
    <property type="evidence" value="ECO:0000318"/>
    <property type="project" value="GO_Central"/>
</dbReference>
<dbReference type="RefSeq" id="XP_009030127.1">
    <property type="nucleotide sequence ID" value="XM_009031879.1"/>
</dbReference>
<dbReference type="AlphaFoldDB" id="T1G058"/>
<comment type="subcellular location">
    <subcellularLocation>
        <location evidence="2">Endoplasmic reticulum lumen</location>
    </subcellularLocation>
</comment>
<evidence type="ECO:0000313" key="17">
    <source>
        <dbReference type="Proteomes" id="UP000015101"/>
    </source>
</evidence>
<dbReference type="FunFam" id="3.40.30.10:FF:000303">
    <property type="entry name" value="Protein disulfide-isomerase"/>
    <property type="match status" value="1"/>
</dbReference>
<evidence type="ECO:0000256" key="5">
    <source>
        <dbReference type="ARBA" id="ARBA00022729"/>
    </source>
</evidence>
<dbReference type="PROSITE" id="PS00194">
    <property type="entry name" value="THIOREDOXIN_1"/>
    <property type="match status" value="2"/>
</dbReference>
<keyword evidence="6" id="KW-0677">Repeat</keyword>
<dbReference type="PROSITE" id="PS51352">
    <property type="entry name" value="THIOREDOXIN_2"/>
    <property type="match status" value="2"/>
</dbReference>
<sequence length="490" mass="55146">MILKSLFVAAFFSAYALGDGDVVLLTDSEFKAKLDGYEIALVKFFAPWCGHCKKLAPEFERAATILKRNDPPVILVEVDCTEGGKDSCSKHGVSGYPTLKVFKQGEFAFDYEGPRDADGIVKYMKGKAGPSSKELKSLDDVKKFLDNFDPSVIGFFKSSSSEENVQFQKLASALSDNFRFAHTFDPSVLSHYNYEGKIVMYQPPRLHSKMEPSELVYEVLWISLLLKTGHGMVGHRTTGNVAQFERPLITVYYDVDYVKNPKGTNYWRNRIIKVAKKLSEEGKNVHFAISNADQFNHELTEHGLTYSADKLVVAARNAKDQKFSMTEDFSVDALEKFANDFLEGNLKPYLKSEAVPTSNDGPVKVVVAEEFDKIVNDETKDVLIEFYAPWCGHCKSLAPKYEELAQKLAEEEDIVIAKMDATANDVPAPYDVKGFPTIYFAPKNSKKFPKRYEGGREVDDFIKYLAKESTDPLTKYTRDGKKIKAKKVDL</sequence>
<protein>
    <recommendedName>
        <fullName evidence="4 13">Protein disulfide-isomerase</fullName>
        <ecNumber evidence="4 13">5.3.4.1</ecNumber>
    </recommendedName>
</protein>
<evidence type="ECO:0000256" key="12">
    <source>
        <dbReference type="RuleBase" id="RU004208"/>
    </source>
</evidence>
<dbReference type="Pfam" id="PF00085">
    <property type="entry name" value="Thioredoxin"/>
    <property type="match status" value="2"/>
</dbReference>
<dbReference type="InterPro" id="IPR005792">
    <property type="entry name" value="Prot_disulphide_isomerase"/>
</dbReference>
<dbReference type="FunFam" id="3.40.30.10:FF:000077">
    <property type="entry name" value="Protein disulfide-isomerase"/>
    <property type="match status" value="1"/>
</dbReference>
<feature type="disulfide bond" description="Redox-active" evidence="11">
    <location>
        <begin position="49"/>
        <end position="52"/>
    </location>
</feature>
<dbReference type="CDD" id="cd02961">
    <property type="entry name" value="PDI_a_family"/>
    <property type="match status" value="1"/>
</dbReference>
<evidence type="ECO:0000256" key="4">
    <source>
        <dbReference type="ARBA" id="ARBA00012723"/>
    </source>
</evidence>
<comment type="catalytic activity">
    <reaction evidence="1 13">
        <text>Catalyzes the rearrangement of -S-S- bonds in proteins.</text>
        <dbReference type="EC" id="5.3.4.1"/>
    </reaction>
</comment>
<dbReference type="GO" id="GO:0003756">
    <property type="term" value="F:protein disulfide isomerase activity"/>
    <property type="evidence" value="ECO:0000318"/>
    <property type="project" value="GO_Central"/>
</dbReference>
<evidence type="ECO:0000256" key="9">
    <source>
        <dbReference type="ARBA" id="ARBA00023235"/>
    </source>
</evidence>
<evidence type="ECO:0000256" key="10">
    <source>
        <dbReference type="ARBA" id="ARBA00023284"/>
    </source>
</evidence>
<proteinExistence type="inferred from homology"/>
<dbReference type="CDD" id="cd03073">
    <property type="entry name" value="PDI_b'_ERp72_ERp57"/>
    <property type="match status" value="1"/>
</dbReference>
<dbReference type="FunFam" id="3.40.30.10:FF:000017">
    <property type="entry name" value="Protein disulfide-isomerase A4"/>
    <property type="match status" value="1"/>
</dbReference>
<evidence type="ECO:0000313" key="16">
    <source>
        <dbReference type="EnsemblMetazoa" id="HelroP70378"/>
    </source>
</evidence>
<dbReference type="Proteomes" id="UP000015101">
    <property type="component" value="Unassembled WGS sequence"/>
</dbReference>
<dbReference type="FunFam" id="3.40.30.10:FF:000045">
    <property type="entry name" value="Disulfide-isomerase A3"/>
    <property type="match status" value="1"/>
</dbReference>
<evidence type="ECO:0000256" key="6">
    <source>
        <dbReference type="ARBA" id="ARBA00022737"/>
    </source>
</evidence>
<keyword evidence="17" id="KW-1185">Reference proteome</keyword>
<keyword evidence="8 11" id="KW-1015">Disulfide bond</keyword>
<evidence type="ECO:0000256" key="3">
    <source>
        <dbReference type="ARBA" id="ARBA00006347"/>
    </source>
</evidence>
<comment type="similarity">
    <text evidence="3 12">Belongs to the protein disulfide isomerase family.</text>
</comment>
<evidence type="ECO:0000256" key="11">
    <source>
        <dbReference type="PIRSR" id="PIRSR605792-51"/>
    </source>
</evidence>
<dbReference type="PRINTS" id="PR00421">
    <property type="entry name" value="THIOREDOXIN"/>
</dbReference>
<reference evidence="17" key="1">
    <citation type="submission" date="2012-12" db="EMBL/GenBank/DDBJ databases">
        <authorList>
            <person name="Hellsten U."/>
            <person name="Grimwood J."/>
            <person name="Chapman J.A."/>
            <person name="Shapiro H."/>
            <person name="Aerts A."/>
            <person name="Otillar R.P."/>
            <person name="Terry A.Y."/>
            <person name="Boore J.L."/>
            <person name="Simakov O."/>
            <person name="Marletaz F."/>
            <person name="Cho S.-J."/>
            <person name="Edsinger-Gonzales E."/>
            <person name="Havlak P."/>
            <person name="Kuo D.-H."/>
            <person name="Larsson T."/>
            <person name="Lv J."/>
            <person name="Arendt D."/>
            <person name="Savage R."/>
            <person name="Osoegawa K."/>
            <person name="de Jong P."/>
            <person name="Lindberg D.R."/>
            <person name="Seaver E.C."/>
            <person name="Weisblat D.A."/>
            <person name="Putnam N.H."/>
            <person name="Grigoriev I.V."/>
            <person name="Rokhsar D.S."/>
        </authorList>
    </citation>
    <scope>NUCLEOTIDE SEQUENCE</scope>
</reference>
<dbReference type="InterPro" id="IPR005788">
    <property type="entry name" value="PDI_thioredoxin-like_dom"/>
</dbReference>
<keyword evidence="10 11" id="KW-0676">Redox-active center</keyword>
<dbReference type="GO" id="GO:0005783">
    <property type="term" value="C:endoplasmic reticulum"/>
    <property type="evidence" value="ECO:0000318"/>
    <property type="project" value="GO_Central"/>
</dbReference>
<dbReference type="OrthoDB" id="427280at2759"/>
<dbReference type="EMBL" id="AMQM01002190">
    <property type="status" value="NOT_ANNOTATED_CDS"/>
    <property type="molecule type" value="Genomic_DNA"/>
</dbReference>
<dbReference type="HOGENOM" id="CLU_025879_6_0_1"/>
<dbReference type="eggNOG" id="KOG0190">
    <property type="taxonomic scope" value="Eukaryota"/>
</dbReference>
<feature type="disulfide bond" description="Redox-active" evidence="11">
    <location>
        <begin position="391"/>
        <end position="394"/>
    </location>
</feature>
<feature type="chain" id="PRO_5010896993" description="Protein disulfide-isomerase" evidence="13">
    <location>
        <begin position="19"/>
        <end position="490"/>
    </location>
</feature>
<organism evidence="16 17">
    <name type="scientific">Helobdella robusta</name>
    <name type="common">Californian leech</name>
    <dbReference type="NCBI Taxonomy" id="6412"/>
    <lineage>
        <taxon>Eukaryota</taxon>
        <taxon>Metazoa</taxon>
        <taxon>Spiralia</taxon>
        <taxon>Lophotrochozoa</taxon>
        <taxon>Annelida</taxon>
        <taxon>Clitellata</taxon>
        <taxon>Hirudinea</taxon>
        <taxon>Rhynchobdellida</taxon>
        <taxon>Glossiphoniidae</taxon>
        <taxon>Helobdella</taxon>
    </lineage>
</organism>
<dbReference type="Pfam" id="PF13848">
    <property type="entry name" value="Thioredoxin_6"/>
    <property type="match status" value="1"/>
</dbReference>
<evidence type="ECO:0000256" key="1">
    <source>
        <dbReference type="ARBA" id="ARBA00001182"/>
    </source>
</evidence>
<dbReference type="PANTHER" id="PTHR18929">
    <property type="entry name" value="PROTEIN DISULFIDE ISOMERASE"/>
    <property type="match status" value="1"/>
</dbReference>
<dbReference type="GO" id="GO:0006457">
    <property type="term" value="P:protein folding"/>
    <property type="evidence" value="ECO:0000318"/>
    <property type="project" value="GO_Central"/>
</dbReference>
<dbReference type="FunCoup" id="T1G058">
    <property type="interactions" value="1366"/>
</dbReference>
<gene>
    <name evidence="16" type="primary">20214456</name>
    <name evidence="15" type="ORF">HELRODRAFT_70378</name>
</gene>
<evidence type="ECO:0000256" key="2">
    <source>
        <dbReference type="ARBA" id="ARBA00004319"/>
    </source>
</evidence>
<feature type="domain" description="Thioredoxin" evidence="14">
    <location>
        <begin position="341"/>
        <end position="470"/>
    </location>
</feature>
<dbReference type="Gene3D" id="3.40.30.10">
    <property type="entry name" value="Glutaredoxin"/>
    <property type="match status" value="4"/>
</dbReference>
<dbReference type="PANTHER" id="PTHR18929:SF132">
    <property type="entry name" value="PROTEIN DISULFIDE-ISOMERASE A3"/>
    <property type="match status" value="1"/>
</dbReference>
<feature type="signal peptide" evidence="13">
    <location>
        <begin position="1"/>
        <end position="18"/>
    </location>
</feature>
<dbReference type="GeneID" id="20214456"/>
<dbReference type="NCBIfam" id="TIGR01126">
    <property type="entry name" value="pdi_dom"/>
    <property type="match status" value="2"/>
</dbReference>
<dbReference type="CDD" id="cd02995">
    <property type="entry name" value="PDI_a_PDI_a'_C"/>
    <property type="match status" value="1"/>
</dbReference>
<reference evidence="15 17" key="2">
    <citation type="journal article" date="2013" name="Nature">
        <title>Insights into bilaterian evolution from three spiralian genomes.</title>
        <authorList>
            <person name="Simakov O."/>
            <person name="Marletaz F."/>
            <person name="Cho S.J."/>
            <person name="Edsinger-Gonzales E."/>
            <person name="Havlak P."/>
            <person name="Hellsten U."/>
            <person name="Kuo D.H."/>
            <person name="Larsson T."/>
            <person name="Lv J."/>
            <person name="Arendt D."/>
            <person name="Savage R."/>
            <person name="Osoegawa K."/>
            <person name="de Jong P."/>
            <person name="Grimwood J."/>
            <person name="Chapman J.A."/>
            <person name="Shapiro H."/>
            <person name="Aerts A."/>
            <person name="Otillar R.P."/>
            <person name="Terry A.Y."/>
            <person name="Boore J.L."/>
            <person name="Grigoriev I.V."/>
            <person name="Lindberg D.R."/>
            <person name="Seaver E.C."/>
            <person name="Weisblat D.A."/>
            <person name="Putnam N.H."/>
            <person name="Rokhsar D.S."/>
        </authorList>
    </citation>
    <scope>NUCLEOTIDE SEQUENCE</scope>
</reference>
<dbReference type="InterPro" id="IPR013766">
    <property type="entry name" value="Thioredoxin_domain"/>
</dbReference>
<dbReference type="EC" id="5.3.4.1" evidence="4 13"/>
<keyword evidence="5 13" id="KW-0732">Signal</keyword>
<evidence type="ECO:0000256" key="8">
    <source>
        <dbReference type="ARBA" id="ARBA00023157"/>
    </source>
</evidence>
<name>T1G058_HELRO</name>
<evidence type="ECO:0000259" key="14">
    <source>
        <dbReference type="PROSITE" id="PS51352"/>
    </source>
</evidence>
<dbReference type="InterPro" id="IPR036249">
    <property type="entry name" value="Thioredoxin-like_sf"/>
</dbReference>
<evidence type="ECO:0000256" key="7">
    <source>
        <dbReference type="ARBA" id="ARBA00022824"/>
    </source>
</evidence>
<evidence type="ECO:0000256" key="13">
    <source>
        <dbReference type="RuleBase" id="RU361130"/>
    </source>
</evidence>
<dbReference type="EMBL" id="KB097700">
    <property type="protein sequence ID" value="ESN91789.1"/>
    <property type="molecule type" value="Genomic_DNA"/>
</dbReference>
<dbReference type="GO" id="GO:0005788">
    <property type="term" value="C:endoplasmic reticulum lumen"/>
    <property type="evidence" value="ECO:0007669"/>
    <property type="project" value="UniProtKB-SubCell"/>
</dbReference>
<reference evidence="16" key="3">
    <citation type="submission" date="2015-06" db="UniProtKB">
        <authorList>
            <consortium name="EnsemblMetazoa"/>
        </authorList>
    </citation>
    <scope>IDENTIFICATION</scope>
</reference>
<dbReference type="SUPFAM" id="SSF52833">
    <property type="entry name" value="Thioredoxin-like"/>
    <property type="match status" value="3"/>
</dbReference>
<evidence type="ECO:0000313" key="15">
    <source>
        <dbReference type="EMBL" id="ESN91789.1"/>
    </source>
</evidence>
<dbReference type="EnsemblMetazoa" id="HelroT70378">
    <property type="protein sequence ID" value="HelroP70378"/>
    <property type="gene ID" value="HelroG70378"/>
</dbReference>
<keyword evidence="7" id="KW-0256">Endoplasmic reticulum</keyword>
<dbReference type="InterPro" id="IPR017937">
    <property type="entry name" value="Thioredoxin_CS"/>
</dbReference>
<dbReference type="STRING" id="6412.T1G058"/>
<dbReference type="InParanoid" id="T1G058"/>
<accession>T1G058</accession>
<keyword evidence="9 13" id="KW-0413">Isomerase</keyword>